<dbReference type="AlphaFoldDB" id="A0AAZ3Q4E6"/>
<protein>
    <recommendedName>
        <fullName evidence="2">non-specific serine/threonine protein kinase</fullName>
        <ecNumber evidence="2">2.7.11.1</ecNumber>
    </recommendedName>
</protein>
<dbReference type="InterPro" id="IPR001180">
    <property type="entry name" value="CNH_dom"/>
</dbReference>
<evidence type="ECO:0000256" key="1">
    <source>
        <dbReference type="ARBA" id="ARBA00008874"/>
    </source>
</evidence>
<evidence type="ECO:0000256" key="2">
    <source>
        <dbReference type="ARBA" id="ARBA00012513"/>
    </source>
</evidence>
<comment type="catalytic activity">
    <reaction evidence="9">
        <text>L-seryl-[protein] + ATP = O-phospho-L-seryl-[protein] + ADP + H(+)</text>
        <dbReference type="Rhea" id="RHEA:17989"/>
        <dbReference type="Rhea" id="RHEA-COMP:9863"/>
        <dbReference type="Rhea" id="RHEA-COMP:11604"/>
        <dbReference type="ChEBI" id="CHEBI:15378"/>
        <dbReference type="ChEBI" id="CHEBI:29999"/>
        <dbReference type="ChEBI" id="CHEBI:30616"/>
        <dbReference type="ChEBI" id="CHEBI:83421"/>
        <dbReference type="ChEBI" id="CHEBI:456216"/>
        <dbReference type="EC" id="2.7.11.1"/>
    </reaction>
</comment>
<evidence type="ECO:0000313" key="15">
    <source>
        <dbReference type="Proteomes" id="UP000694402"/>
    </source>
</evidence>
<dbReference type="FunFam" id="3.30.200.20:FF:000006">
    <property type="entry name" value="TRAF2 and NCK-interacting protein kinase isoform 4"/>
    <property type="match status" value="1"/>
</dbReference>
<evidence type="ECO:0000256" key="9">
    <source>
        <dbReference type="ARBA" id="ARBA00048679"/>
    </source>
</evidence>
<feature type="region of interest" description="Disordered" evidence="11">
    <location>
        <begin position="575"/>
        <end position="653"/>
    </location>
</feature>
<evidence type="ECO:0000259" key="13">
    <source>
        <dbReference type="PROSITE" id="PS50219"/>
    </source>
</evidence>
<dbReference type="Ensembl" id="ENSOTST00005175109.1">
    <property type="protein sequence ID" value="ENSOTSP00005124082.1"/>
    <property type="gene ID" value="ENSOTSG00005059629.1"/>
</dbReference>
<accession>A0AAZ3Q4E6</accession>
<keyword evidence="4" id="KW-0808">Transferase</keyword>
<dbReference type="SUPFAM" id="SSF56112">
    <property type="entry name" value="Protein kinase-like (PK-like)"/>
    <property type="match status" value="1"/>
</dbReference>
<dbReference type="Gene3D" id="1.10.510.10">
    <property type="entry name" value="Transferase(Phosphotransferase) domain 1"/>
    <property type="match status" value="1"/>
</dbReference>
<dbReference type="InterPro" id="IPR008271">
    <property type="entry name" value="Ser/Thr_kinase_AS"/>
</dbReference>
<evidence type="ECO:0000259" key="12">
    <source>
        <dbReference type="PROSITE" id="PS50011"/>
    </source>
</evidence>
<dbReference type="PANTHER" id="PTHR47096:SF1">
    <property type="entry name" value="MISSHAPEN LIKE KINASE 1"/>
    <property type="match status" value="1"/>
</dbReference>
<comment type="catalytic activity">
    <reaction evidence="8">
        <text>L-threonyl-[protein] + ATP = O-phospho-L-threonyl-[protein] + ADP + H(+)</text>
        <dbReference type="Rhea" id="RHEA:46608"/>
        <dbReference type="Rhea" id="RHEA-COMP:11060"/>
        <dbReference type="Rhea" id="RHEA-COMP:11605"/>
        <dbReference type="ChEBI" id="CHEBI:15378"/>
        <dbReference type="ChEBI" id="CHEBI:30013"/>
        <dbReference type="ChEBI" id="CHEBI:30616"/>
        <dbReference type="ChEBI" id="CHEBI:61977"/>
        <dbReference type="ChEBI" id="CHEBI:456216"/>
        <dbReference type="EC" id="2.7.11.1"/>
    </reaction>
</comment>
<keyword evidence="15" id="KW-1185">Reference proteome</keyword>
<dbReference type="CDD" id="cd06636">
    <property type="entry name" value="STKc_MAP4K4_6_N"/>
    <property type="match status" value="1"/>
</dbReference>
<comment type="similarity">
    <text evidence="1">Belongs to the protein kinase superfamily. STE Ser/Thr protein kinase family. STE20 subfamily.</text>
</comment>
<dbReference type="SMART" id="SM00036">
    <property type="entry name" value="CNH"/>
    <property type="match status" value="1"/>
</dbReference>
<dbReference type="Pfam" id="PF00069">
    <property type="entry name" value="Pkinase"/>
    <property type="match status" value="1"/>
</dbReference>
<feature type="binding site" evidence="10">
    <location>
        <position position="54"/>
    </location>
    <ligand>
        <name>ATP</name>
        <dbReference type="ChEBI" id="CHEBI:30616"/>
    </ligand>
</feature>
<feature type="region of interest" description="Disordered" evidence="11">
    <location>
        <begin position="367"/>
        <end position="402"/>
    </location>
</feature>
<reference evidence="15" key="1">
    <citation type="journal article" date="2018" name="PLoS ONE">
        <title>Chinook salmon (Oncorhynchus tshawytscha) genome and transcriptome.</title>
        <authorList>
            <person name="Christensen K.A."/>
            <person name="Leong J.S."/>
            <person name="Sakhrani D."/>
            <person name="Biagi C.A."/>
            <person name="Minkley D.R."/>
            <person name="Withler R.E."/>
            <person name="Rondeau E.B."/>
            <person name="Koop B.F."/>
            <person name="Devlin R.H."/>
        </authorList>
    </citation>
    <scope>NUCLEOTIDE SEQUENCE [LARGE SCALE GENOMIC DNA]</scope>
</reference>
<dbReference type="InterPro" id="IPR017441">
    <property type="entry name" value="Protein_kinase_ATP_BS"/>
</dbReference>
<dbReference type="InterPro" id="IPR051700">
    <property type="entry name" value="STE20_Ser-Thr_kinase"/>
</dbReference>
<reference evidence="14" key="3">
    <citation type="submission" date="2025-09" db="UniProtKB">
        <authorList>
            <consortium name="Ensembl"/>
        </authorList>
    </citation>
    <scope>IDENTIFICATION</scope>
</reference>
<dbReference type="GO" id="GO:0004674">
    <property type="term" value="F:protein serine/threonine kinase activity"/>
    <property type="evidence" value="ECO:0007669"/>
    <property type="project" value="UniProtKB-KW"/>
</dbReference>
<dbReference type="PANTHER" id="PTHR47096">
    <property type="entry name" value="MISSHAPEN LIKE KINASE 1"/>
    <property type="match status" value="1"/>
</dbReference>
<keyword evidence="5 10" id="KW-0547">Nucleotide-binding</keyword>
<evidence type="ECO:0000313" key="14">
    <source>
        <dbReference type="Ensembl" id="ENSOTSP00005124082.1"/>
    </source>
</evidence>
<feature type="compositionally biased region" description="Basic and acidic residues" evidence="11">
    <location>
        <begin position="476"/>
        <end position="488"/>
    </location>
</feature>
<feature type="region of interest" description="Disordered" evidence="11">
    <location>
        <begin position="513"/>
        <end position="563"/>
    </location>
</feature>
<feature type="domain" description="Protein kinase" evidence="12">
    <location>
        <begin position="25"/>
        <end position="290"/>
    </location>
</feature>
<dbReference type="GeneTree" id="ENSGT00950000183196"/>
<dbReference type="GO" id="GO:0005829">
    <property type="term" value="C:cytosol"/>
    <property type="evidence" value="ECO:0007669"/>
    <property type="project" value="TreeGrafter"/>
</dbReference>
<feature type="compositionally biased region" description="Polar residues" evidence="11">
    <location>
        <begin position="607"/>
        <end position="617"/>
    </location>
</feature>
<keyword evidence="6" id="KW-0418">Kinase</keyword>
<evidence type="ECO:0000256" key="10">
    <source>
        <dbReference type="PROSITE-ProRule" id="PRU10141"/>
    </source>
</evidence>
<keyword evidence="3" id="KW-0723">Serine/threonine-protein kinase</keyword>
<keyword evidence="7 10" id="KW-0067">ATP-binding</keyword>
<dbReference type="PROSITE" id="PS50219">
    <property type="entry name" value="CNH"/>
    <property type="match status" value="1"/>
</dbReference>
<dbReference type="PROSITE" id="PS50011">
    <property type="entry name" value="PROTEIN_KINASE_DOM"/>
    <property type="match status" value="1"/>
</dbReference>
<dbReference type="SMART" id="SM00220">
    <property type="entry name" value="S_TKc"/>
    <property type="match status" value="1"/>
</dbReference>
<sequence length="1173" mass="134116">MATDSPARSLDEIDLSALRDPAGIFELVELVGNGTYGQVYKGRHVKTGQLAAIKVMDVTGDEEEEIKGEINMLKKYSHHRNIATYYGAFVKKNPPGIDDQLWCLVMEFCGAGSITDLIKNTKGNSLKEEWTAYICREILRGLTHLHQHKVIHRDIKGQNVLLTENAEVKLVDFGVSAQLDRTVGKRNTFIGTPYWMAPEVIACDENPEATYDFKSDLWSLGITAIEMAEGAPPLCDMHPMRALFLIPRNPAPRLKSKKWSKKFQSFIESCLVKSHGQRPSTEQLLKHPFIRDLSLVQFPLTHSSDWSFPSSIINIPGESTLRRDFLRLQLANKERSEALRRQQLEQQQNEEHKRLLLAERQKRIEEQKEQRRRLEEQQEREQRRRYEEMEQIRRDEDRRHAEREQEYIRRQLEEEQRQLEILQQQLLQEQALLLEYKRKQIEEQHQAERLQRQLQQERAYLVSLQQQQQQQNQDGRPGEKKPLYHYKDSASPTDKPAWAKEFNNHDDVCQVEERSKLNRQSSPALQHKAVSSRVSEASLPPRSESFSTAGMQPARTPPTHRPVEPQMAHLIPVKTMTGSQSLQESRGGEAGGMGRRGEEQGGGMPPRQNSDPTSDSNPAPPPRTTSREDDELPPKVPQRTTSISPALMRKNSPNAQGLIRDRCTVYLHSVHFQTVYLHSVHFQTVYLHSVHFQTVYLHSVHFQTVYLPHKGDRWDCIIPVSKVTDYSSSSEERSESSDEDGETGQDGTVAVIPGSAATLEQLGLSALLKGTAADVSPCRLRDSNQQPFGWWPKALTSGLSASTILQRCSVVSGLFTSELLRQEQARLAEARKISVVNVNPTNIRPHSDTPEIRKYKKRFNSEILCAALWGVNLLVGTENGLMLLDRSGQGKVYNLITRRRFLQMDVLEGLNVLVTISGKKNKLRVYYLSWLRNRILHNDPEVEKKQGWVTVGELEGCVHYKVVKYERIKFLVIAQKNAVEIYAWAPKPYHKFMAFKSFTDLQHRPQLVDLTVEEGQRLKVIYGSSLGFHVIDVDSGNPYDIYVPSHIQTQVTPHAIVILPKTDGMEMLLCYEDEGVYVNTYGRITKDVVLQWGEMPTSVAYIHSSQIMGWGEKAIEIRSVETGHLDGVFMHKRAQRLKFLCERNDKVFFASVRSGGSSQVFFMTLNRSSMMNW</sequence>
<evidence type="ECO:0000256" key="4">
    <source>
        <dbReference type="ARBA" id="ARBA00022679"/>
    </source>
</evidence>
<dbReference type="PROSITE" id="PS00108">
    <property type="entry name" value="PROTEIN_KINASE_ST"/>
    <property type="match status" value="1"/>
</dbReference>
<evidence type="ECO:0000256" key="11">
    <source>
        <dbReference type="SAM" id="MobiDB-lite"/>
    </source>
</evidence>
<name>A0AAZ3Q4E6_ONCTS</name>
<feature type="compositionally biased region" description="Gly residues" evidence="11">
    <location>
        <begin position="588"/>
        <end position="604"/>
    </location>
</feature>
<proteinExistence type="inferred from homology"/>
<evidence type="ECO:0000256" key="7">
    <source>
        <dbReference type="ARBA" id="ARBA00022840"/>
    </source>
</evidence>
<evidence type="ECO:0000256" key="5">
    <source>
        <dbReference type="ARBA" id="ARBA00022741"/>
    </source>
</evidence>
<gene>
    <name evidence="14" type="primary">TNIK</name>
</gene>
<dbReference type="PROSITE" id="PS00107">
    <property type="entry name" value="PROTEIN_KINASE_ATP"/>
    <property type="match status" value="1"/>
</dbReference>
<evidence type="ECO:0000256" key="6">
    <source>
        <dbReference type="ARBA" id="ARBA00022777"/>
    </source>
</evidence>
<dbReference type="Pfam" id="PF00780">
    <property type="entry name" value="CNH"/>
    <property type="match status" value="1"/>
</dbReference>
<dbReference type="GO" id="GO:0005524">
    <property type="term" value="F:ATP binding"/>
    <property type="evidence" value="ECO:0007669"/>
    <property type="project" value="UniProtKB-UniRule"/>
</dbReference>
<feature type="region of interest" description="Disordered" evidence="11">
    <location>
        <begin position="463"/>
        <end position="499"/>
    </location>
</feature>
<dbReference type="EC" id="2.7.11.1" evidence="2"/>
<dbReference type="FunFam" id="1.10.510.10:FF:000003">
    <property type="entry name" value="TRAF2 and NCK-interacting protein kinase isoform 4"/>
    <property type="match status" value="1"/>
</dbReference>
<dbReference type="Gene3D" id="3.30.200.20">
    <property type="entry name" value="Phosphorylase Kinase, domain 1"/>
    <property type="match status" value="1"/>
</dbReference>
<reference evidence="14" key="2">
    <citation type="submission" date="2025-08" db="UniProtKB">
        <authorList>
            <consortium name="Ensembl"/>
        </authorList>
    </citation>
    <scope>IDENTIFICATION</scope>
</reference>
<evidence type="ECO:0000256" key="3">
    <source>
        <dbReference type="ARBA" id="ARBA00022527"/>
    </source>
</evidence>
<organism evidence="14 15">
    <name type="scientific">Oncorhynchus tshawytscha</name>
    <name type="common">Chinook salmon</name>
    <name type="synonym">Salmo tshawytscha</name>
    <dbReference type="NCBI Taxonomy" id="74940"/>
    <lineage>
        <taxon>Eukaryota</taxon>
        <taxon>Metazoa</taxon>
        <taxon>Chordata</taxon>
        <taxon>Craniata</taxon>
        <taxon>Vertebrata</taxon>
        <taxon>Euteleostomi</taxon>
        <taxon>Actinopterygii</taxon>
        <taxon>Neopterygii</taxon>
        <taxon>Teleostei</taxon>
        <taxon>Protacanthopterygii</taxon>
        <taxon>Salmoniformes</taxon>
        <taxon>Salmonidae</taxon>
        <taxon>Salmoninae</taxon>
        <taxon>Oncorhynchus</taxon>
    </lineage>
</organism>
<dbReference type="InterPro" id="IPR011009">
    <property type="entry name" value="Kinase-like_dom_sf"/>
</dbReference>
<dbReference type="InterPro" id="IPR000719">
    <property type="entry name" value="Prot_kinase_dom"/>
</dbReference>
<feature type="region of interest" description="Disordered" evidence="11">
    <location>
        <begin position="727"/>
        <end position="748"/>
    </location>
</feature>
<dbReference type="Proteomes" id="UP000694402">
    <property type="component" value="Unassembled WGS sequence"/>
</dbReference>
<feature type="compositionally biased region" description="Low complexity" evidence="11">
    <location>
        <begin position="463"/>
        <end position="473"/>
    </location>
</feature>
<feature type="domain" description="CNH" evidence="13">
    <location>
        <begin position="860"/>
        <end position="1147"/>
    </location>
</feature>
<evidence type="ECO:0000256" key="8">
    <source>
        <dbReference type="ARBA" id="ARBA00047899"/>
    </source>
</evidence>